<evidence type="ECO:0000313" key="7">
    <source>
        <dbReference type="EMBL" id="MED6137764.1"/>
    </source>
</evidence>
<dbReference type="PROSITE" id="PS51005">
    <property type="entry name" value="NAC"/>
    <property type="match status" value="1"/>
</dbReference>
<reference evidence="7 8" key="1">
    <citation type="journal article" date="2023" name="Plants (Basel)">
        <title>Bridging the Gap: Combining Genomics and Transcriptomics Approaches to Understand Stylosanthes scabra, an Orphan Legume from the Brazilian Caatinga.</title>
        <authorList>
            <person name="Ferreira-Neto J.R.C."/>
            <person name="da Silva M.D."/>
            <person name="Binneck E."/>
            <person name="de Melo N.F."/>
            <person name="da Silva R.H."/>
            <person name="de Melo A.L.T.M."/>
            <person name="Pandolfi V."/>
            <person name="Bustamante F.O."/>
            <person name="Brasileiro-Vidal A.C."/>
            <person name="Benko-Iseppon A.M."/>
        </authorList>
    </citation>
    <scope>NUCLEOTIDE SEQUENCE [LARGE SCALE GENOMIC DNA]</scope>
    <source>
        <tissue evidence="7">Leaves</tissue>
    </source>
</reference>
<keyword evidence="5" id="KW-0539">Nucleus</keyword>
<evidence type="ECO:0000256" key="4">
    <source>
        <dbReference type="ARBA" id="ARBA00023163"/>
    </source>
</evidence>
<feature type="domain" description="NAC" evidence="6">
    <location>
        <begin position="23"/>
        <end position="69"/>
    </location>
</feature>
<dbReference type="EMBL" id="JASCZI010061136">
    <property type="protein sequence ID" value="MED6137764.1"/>
    <property type="molecule type" value="Genomic_DNA"/>
</dbReference>
<comment type="subcellular location">
    <subcellularLocation>
        <location evidence="1">Nucleus</location>
    </subcellularLocation>
</comment>
<comment type="caution">
    <text evidence="7">The sequence shown here is derived from an EMBL/GenBank/DDBJ whole genome shotgun (WGS) entry which is preliminary data.</text>
</comment>
<sequence>MGAVVDCYPPHAGEVAVLSLNSLPLGFRFRPSDEELVDYYLRQKINGNGEEVWVIREIDVCKWEPWDLP</sequence>
<dbReference type="Proteomes" id="UP001341840">
    <property type="component" value="Unassembled WGS sequence"/>
</dbReference>
<evidence type="ECO:0000256" key="2">
    <source>
        <dbReference type="ARBA" id="ARBA00023015"/>
    </source>
</evidence>
<organism evidence="7 8">
    <name type="scientific">Stylosanthes scabra</name>
    <dbReference type="NCBI Taxonomy" id="79078"/>
    <lineage>
        <taxon>Eukaryota</taxon>
        <taxon>Viridiplantae</taxon>
        <taxon>Streptophyta</taxon>
        <taxon>Embryophyta</taxon>
        <taxon>Tracheophyta</taxon>
        <taxon>Spermatophyta</taxon>
        <taxon>Magnoliopsida</taxon>
        <taxon>eudicotyledons</taxon>
        <taxon>Gunneridae</taxon>
        <taxon>Pentapetalae</taxon>
        <taxon>rosids</taxon>
        <taxon>fabids</taxon>
        <taxon>Fabales</taxon>
        <taxon>Fabaceae</taxon>
        <taxon>Papilionoideae</taxon>
        <taxon>50 kb inversion clade</taxon>
        <taxon>dalbergioids sensu lato</taxon>
        <taxon>Dalbergieae</taxon>
        <taxon>Pterocarpus clade</taxon>
        <taxon>Stylosanthes</taxon>
    </lineage>
</organism>
<evidence type="ECO:0000259" key="6">
    <source>
        <dbReference type="PROSITE" id="PS51005"/>
    </source>
</evidence>
<keyword evidence="8" id="KW-1185">Reference proteome</keyword>
<evidence type="ECO:0000256" key="3">
    <source>
        <dbReference type="ARBA" id="ARBA00023125"/>
    </source>
</evidence>
<protein>
    <recommendedName>
        <fullName evidence="6">NAC domain-containing protein</fullName>
    </recommendedName>
</protein>
<name>A0ABU6SNT3_9FABA</name>
<dbReference type="InterPro" id="IPR036093">
    <property type="entry name" value="NAC_dom_sf"/>
</dbReference>
<dbReference type="Gene3D" id="2.170.150.80">
    <property type="entry name" value="NAC domain"/>
    <property type="match status" value="1"/>
</dbReference>
<keyword evidence="4" id="KW-0804">Transcription</keyword>
<gene>
    <name evidence="7" type="ORF">PIB30_068031</name>
</gene>
<accession>A0ABU6SNT3</accession>
<keyword evidence="2" id="KW-0805">Transcription regulation</keyword>
<dbReference type="Pfam" id="PF02365">
    <property type="entry name" value="NAM"/>
    <property type="match status" value="1"/>
</dbReference>
<evidence type="ECO:0000256" key="1">
    <source>
        <dbReference type="ARBA" id="ARBA00004123"/>
    </source>
</evidence>
<evidence type="ECO:0000313" key="8">
    <source>
        <dbReference type="Proteomes" id="UP001341840"/>
    </source>
</evidence>
<dbReference type="SUPFAM" id="SSF101941">
    <property type="entry name" value="NAC domain"/>
    <property type="match status" value="1"/>
</dbReference>
<dbReference type="InterPro" id="IPR003441">
    <property type="entry name" value="NAC-dom"/>
</dbReference>
<evidence type="ECO:0000256" key="5">
    <source>
        <dbReference type="ARBA" id="ARBA00023242"/>
    </source>
</evidence>
<feature type="non-terminal residue" evidence="7">
    <location>
        <position position="69"/>
    </location>
</feature>
<dbReference type="PANTHER" id="PTHR31989">
    <property type="entry name" value="NAC DOMAIN-CONTAINING PROTEIN 82-RELATED"/>
    <property type="match status" value="1"/>
</dbReference>
<keyword evidence="3" id="KW-0238">DNA-binding</keyword>
<proteinExistence type="predicted"/>